<name>V5TUX2_9ENTR</name>
<dbReference type="HOGENOM" id="CLU_3198748_0_0_6"/>
<gene>
    <name evidence="1" type="ORF">P262_00989</name>
</gene>
<dbReference type="AlphaFoldDB" id="V5TUX2"/>
<proteinExistence type="predicted"/>
<sequence length="45" mass="4758">MLFRKGPVGAAGKDVHKLVSFLTGITLMTLSCNGTSLCLHNPTRA</sequence>
<evidence type="ECO:0000313" key="2">
    <source>
        <dbReference type="Proteomes" id="UP000018545"/>
    </source>
</evidence>
<dbReference type="EMBL" id="CP006731">
    <property type="protein sequence ID" value="AHB69066.1"/>
    <property type="molecule type" value="Genomic_DNA"/>
</dbReference>
<dbReference type="KEGG" id="csi:P262_00989"/>
<accession>V5TUX2</accession>
<dbReference type="PROSITE" id="PS51257">
    <property type="entry name" value="PROKAR_LIPOPROTEIN"/>
    <property type="match status" value="1"/>
</dbReference>
<evidence type="ECO:0000313" key="1">
    <source>
        <dbReference type="EMBL" id="AHB69066.1"/>
    </source>
</evidence>
<protein>
    <submittedName>
        <fullName evidence="1">Uncharacterized protein</fullName>
    </submittedName>
</protein>
<organism evidence="1 2">
    <name type="scientific">Cronobacter malonaticus</name>
    <dbReference type="NCBI Taxonomy" id="413503"/>
    <lineage>
        <taxon>Bacteria</taxon>
        <taxon>Pseudomonadati</taxon>
        <taxon>Pseudomonadota</taxon>
        <taxon>Gammaproteobacteria</taxon>
        <taxon>Enterobacterales</taxon>
        <taxon>Enterobacteriaceae</taxon>
        <taxon>Cronobacter</taxon>
    </lineage>
</organism>
<dbReference type="PATRIC" id="fig|1401659.3.peg.701"/>
<dbReference type="Proteomes" id="UP000018545">
    <property type="component" value="Chromosome"/>
</dbReference>
<reference evidence="1 2" key="1">
    <citation type="journal article" date="2014" name="Genome Announc.">
        <title>Complete Genome Sequence of Cronobacter sakazakii Strain CMCC 45402.</title>
        <authorList>
            <person name="Zhao Z."/>
            <person name="Wang L."/>
            <person name="Wang B."/>
            <person name="Liang H."/>
            <person name="Ye Q."/>
            <person name="Zeng M."/>
        </authorList>
    </citation>
    <scope>NUCLEOTIDE SEQUENCE [LARGE SCALE GENOMIC DNA]</scope>
    <source>
        <strain evidence="2">45402</strain>
    </source>
</reference>